<organism evidence="6 7">
    <name type="scientific">Smittium simulii</name>
    <dbReference type="NCBI Taxonomy" id="133385"/>
    <lineage>
        <taxon>Eukaryota</taxon>
        <taxon>Fungi</taxon>
        <taxon>Fungi incertae sedis</taxon>
        <taxon>Zoopagomycota</taxon>
        <taxon>Kickxellomycotina</taxon>
        <taxon>Harpellomycetes</taxon>
        <taxon>Harpellales</taxon>
        <taxon>Legeriomycetaceae</taxon>
        <taxon>Smittium</taxon>
    </lineage>
</organism>
<keyword evidence="4" id="KW-0378">Hydrolase</keyword>
<dbReference type="InterPro" id="IPR002013">
    <property type="entry name" value="SAC_dom"/>
</dbReference>
<evidence type="ECO:0000313" key="7">
    <source>
        <dbReference type="Proteomes" id="UP000245383"/>
    </source>
</evidence>
<comment type="similarity">
    <text evidence="2">In the central section; belongs to the inositol 1,4,5-trisphosphate 5-phosphatase family.</text>
</comment>
<evidence type="ECO:0000256" key="1">
    <source>
        <dbReference type="ARBA" id="ARBA00008943"/>
    </source>
</evidence>
<dbReference type="InterPro" id="IPR046985">
    <property type="entry name" value="IP5"/>
</dbReference>
<evidence type="ECO:0000259" key="5">
    <source>
        <dbReference type="PROSITE" id="PS50275"/>
    </source>
</evidence>
<name>A0A2T9YX19_9FUNG</name>
<dbReference type="OrthoDB" id="405996at2759"/>
<evidence type="ECO:0000256" key="2">
    <source>
        <dbReference type="ARBA" id="ARBA00009678"/>
    </source>
</evidence>
<gene>
    <name evidence="6" type="ORF">BB561_000942</name>
</gene>
<evidence type="ECO:0000313" key="6">
    <source>
        <dbReference type="EMBL" id="PVU96844.1"/>
    </source>
</evidence>
<sequence>MQQFLVFVSEFPRSVGLVPLSNPNNIQNGPPLQPTTFLSISSVGDARKCKTLLKIKLLDIASDLKTYERLDIDPIYGIAGIIEDEDEIYLVLISRAVPVRDNLHSIYKVQRTRLLSLRTGEFDYTDEDMTFDQINSQNKNDDVYNYDFLNQTQSVDGEYKSAFKPVYDRKIIEPYLDHKIKQKHSFPHLNNDNSAKLVDYLEKANLFFSQSYDLTRSAQEQKLLQQQFQHMQSNNNNPDINTHSKLDFLCFFKSNKFRWNNFMLESFNQFERKLGIGSDLEAFRQSNYIINLIQGYVGCFSKPPDLGSNDVLTFMVISRLSADRIGTRFLTRGIDDRGNVANSAETEVIIFSNFWTLSYVQIRGMFWTQLGLQLGAHKARLTRSIDASLPAAKKHFEEIITRYGTVHIVNLVKGIGYEGYAPPKVFLDSINSGNSFGELELGISFDNLVKKLKLPELIGFTSFDYHQEVRGGQYDNISSLINVLIPVIQRQKFFFKRHNADGSNEIVESWQFGVFRVNCLDCLDRTNIVQSEIVRYVFSIVLLERLSIELQINPSAVNSILTQLLVESGNALSMLYAGSLALKTGVTATGKSGISGFFSDASKTIGRFVQNNFSDKNKQAMIDTMVGNKQNSLTSKRFFYFDDQFETFKSQLVYFKNANTIKKEIRIFTSTFNAAGYGYNGQSLESWLGAIIQQRSNVVMLSMQEIVALNVSSIISADTTNKMVWIQTILQFLNSRRKEGDDEYVLIASEQLVGISLILIVERSIVDLVMNVYFTKIKTGLGGGLSGNKGAICLKYNLGTKVGVCFVGAHLSSGTNKVIDRNYDYNTINNGIPMSEADDITIWAGDLNYRLELPTINDVEEMLSEGNVRSLMLYDQLTQQINNGAVFQDDFFEIPIQFRPTYKFQIGTSEYNNQSDPPRIPSYTDRILYKVGSKINGFKATEYYSCEEIGSSDHKPVVSLSVLEIQVDKIEVNFPNSHLISKLARYSVQKMSKNVKC</sequence>
<dbReference type="GO" id="GO:0004439">
    <property type="term" value="F:phosphatidylinositol-4,5-bisphosphate 5-phosphatase activity"/>
    <property type="evidence" value="ECO:0007669"/>
    <property type="project" value="UniProtKB-EC"/>
</dbReference>
<dbReference type="PANTHER" id="PTHR11200">
    <property type="entry name" value="INOSITOL 5-PHOSPHATASE"/>
    <property type="match status" value="1"/>
</dbReference>
<dbReference type="STRING" id="133385.A0A2T9YX19"/>
<dbReference type="InterPro" id="IPR036691">
    <property type="entry name" value="Endo/exonu/phosph_ase_sf"/>
</dbReference>
<dbReference type="EMBL" id="MBFR01000023">
    <property type="protein sequence ID" value="PVU96844.1"/>
    <property type="molecule type" value="Genomic_DNA"/>
</dbReference>
<dbReference type="PANTHER" id="PTHR11200:SF257">
    <property type="entry name" value="PHOSPHOINOSITIDE 5-PHOSPHATASE"/>
    <property type="match status" value="1"/>
</dbReference>
<evidence type="ECO:0000256" key="3">
    <source>
        <dbReference type="ARBA" id="ARBA00013044"/>
    </source>
</evidence>
<dbReference type="AlphaFoldDB" id="A0A2T9YX19"/>
<reference evidence="6 7" key="1">
    <citation type="journal article" date="2018" name="MBio">
        <title>Comparative Genomics Reveals the Core Gene Toolbox for the Fungus-Insect Symbiosis.</title>
        <authorList>
            <person name="Wang Y."/>
            <person name="Stata M."/>
            <person name="Wang W."/>
            <person name="Stajich J.E."/>
            <person name="White M.M."/>
            <person name="Moncalvo J.M."/>
        </authorList>
    </citation>
    <scope>NUCLEOTIDE SEQUENCE [LARGE SCALE GENOMIC DNA]</scope>
    <source>
        <strain evidence="6 7">SWE-8-4</strain>
    </source>
</reference>
<proteinExistence type="inferred from homology"/>
<evidence type="ECO:0000256" key="4">
    <source>
        <dbReference type="ARBA" id="ARBA00022801"/>
    </source>
</evidence>
<dbReference type="InterPro" id="IPR000300">
    <property type="entry name" value="IPPc"/>
</dbReference>
<dbReference type="PROSITE" id="PS50275">
    <property type="entry name" value="SAC"/>
    <property type="match status" value="1"/>
</dbReference>
<dbReference type="EC" id="3.1.3.36" evidence="3"/>
<feature type="domain" description="SAC" evidence="5">
    <location>
        <begin position="197"/>
        <end position="578"/>
    </location>
</feature>
<accession>A0A2T9YX19</accession>
<protein>
    <recommendedName>
        <fullName evidence="3">phosphoinositide 5-phosphatase</fullName>
        <ecNumber evidence="3">3.1.3.36</ecNumber>
    </recommendedName>
</protein>
<dbReference type="SMART" id="SM00128">
    <property type="entry name" value="IPPc"/>
    <property type="match status" value="1"/>
</dbReference>
<dbReference type="Pfam" id="PF22669">
    <property type="entry name" value="Exo_endo_phos2"/>
    <property type="match status" value="1"/>
</dbReference>
<dbReference type="GO" id="GO:0046856">
    <property type="term" value="P:phosphatidylinositol dephosphorylation"/>
    <property type="evidence" value="ECO:0007669"/>
    <property type="project" value="InterPro"/>
</dbReference>
<keyword evidence="7" id="KW-1185">Reference proteome</keyword>
<dbReference type="Proteomes" id="UP000245383">
    <property type="component" value="Unassembled WGS sequence"/>
</dbReference>
<dbReference type="Pfam" id="PF02383">
    <property type="entry name" value="Syja_N"/>
    <property type="match status" value="1"/>
</dbReference>
<dbReference type="Gene3D" id="3.60.10.10">
    <property type="entry name" value="Endonuclease/exonuclease/phosphatase"/>
    <property type="match status" value="1"/>
</dbReference>
<dbReference type="SUPFAM" id="SSF56219">
    <property type="entry name" value="DNase I-like"/>
    <property type="match status" value="1"/>
</dbReference>
<comment type="caution">
    <text evidence="6">The sequence shown here is derived from an EMBL/GenBank/DDBJ whole genome shotgun (WGS) entry which is preliminary data.</text>
</comment>
<comment type="similarity">
    <text evidence="1">Belongs to the synaptojanin family.</text>
</comment>